<proteinExistence type="predicted"/>
<dbReference type="GO" id="GO:0004674">
    <property type="term" value="F:protein serine/threonine kinase activity"/>
    <property type="evidence" value="ECO:0007669"/>
    <property type="project" value="UniProtKB-KW"/>
</dbReference>
<keyword evidence="6" id="KW-0808">Transferase</keyword>
<keyword evidence="4" id="KW-0732">Signal</keyword>
<dbReference type="PANTHER" id="PTHR43156">
    <property type="entry name" value="STAGE II SPORULATION PROTEIN E-RELATED"/>
    <property type="match status" value="1"/>
</dbReference>
<gene>
    <name evidence="6" type="ORF">M23134_02937</name>
</gene>
<feature type="domain" description="PPM-type phosphatase" evidence="5">
    <location>
        <begin position="475"/>
        <end position="692"/>
    </location>
</feature>
<dbReference type="InterPro" id="IPR036457">
    <property type="entry name" value="PPM-type-like_dom_sf"/>
</dbReference>
<protein>
    <submittedName>
        <fullName evidence="6">Serine/threonine protein kinases</fullName>
    </submittedName>
</protein>
<feature type="coiled-coil region" evidence="2">
    <location>
        <begin position="351"/>
        <end position="399"/>
    </location>
</feature>
<evidence type="ECO:0000256" key="3">
    <source>
        <dbReference type="SAM" id="Phobius"/>
    </source>
</evidence>
<evidence type="ECO:0000256" key="1">
    <source>
        <dbReference type="ARBA" id="ARBA00022801"/>
    </source>
</evidence>
<dbReference type="Proteomes" id="UP000004095">
    <property type="component" value="Unassembled WGS sequence"/>
</dbReference>
<feature type="signal peptide" evidence="4">
    <location>
        <begin position="1"/>
        <end position="26"/>
    </location>
</feature>
<dbReference type="AlphaFoldDB" id="A1ZSD8"/>
<sequence>MYKKYTLFFLMCLVGSLLHLPNTLCAQVSTSWQDVKLSGQGKIVIYYNPITHFIVKNSAGKMEGIEYELMQEFVRFTEKNYGVKLKVEYRYFESFAPLFDSILVAPNGSFAVSSMSITPRRLRQLKCSPPYMPDTEIIINSQNVPIVKDSAEFVRRFNGMVALVIRNTTYEYNMKKLKETLLPNLRIEYVKETKEIKKRMNNEPNIMAYTQVARYLAFRQGGFLMNRQKLFQIKKVGRGVFFPKTSDWDEPVQVFFNDPSFKPFINKVIRKYLGTNEQDIFWKLSNQNNPNQQEMALLNKEKELQFLELRRQKNEIIAHNSMRNYLIAGFIIAIVIALTFYYRFHIKKQTAEILKQKNKEISEQRGQLEKQTGALKYIAEELENQRDTIEDKNKLLVHHNKKITDSIRSAKAIQKAILPLEDKLEANFSEHFVFYKPKDIVSGDFYWLSDVNIDDKHERGQQKTLKYSAPSAIPFDPLSGYNLSEEQAGENAKYTFIAVVDCTGHGVPGAFMSMIGFAYLNQIVNENHILDPAEVLQTLHVEIHNSLKQAETNNDEGMDVCLCRVEALPNGEYEVKFAGAKRPLFYITNGALYEIRGNAASIGGWQRQMQKNFKTKTIRLAKGDILYLSSDGFIDTPNPERKNFGTPQLKELIKDNSRLPLKQQAEALKEALKAHQRDADQRDDITLLGIKF</sequence>
<keyword evidence="3" id="KW-0472">Membrane</keyword>
<feature type="transmembrane region" description="Helical" evidence="3">
    <location>
        <begin position="325"/>
        <end position="344"/>
    </location>
</feature>
<keyword evidence="3" id="KW-0812">Transmembrane</keyword>
<dbReference type="SUPFAM" id="SSF53850">
    <property type="entry name" value="Periplasmic binding protein-like II"/>
    <property type="match status" value="1"/>
</dbReference>
<keyword evidence="1" id="KW-0378">Hydrolase</keyword>
<keyword evidence="6" id="KW-0418">Kinase</keyword>
<dbReference type="GO" id="GO:0016791">
    <property type="term" value="F:phosphatase activity"/>
    <property type="evidence" value="ECO:0007669"/>
    <property type="project" value="TreeGrafter"/>
</dbReference>
<dbReference type="eggNOG" id="COG0834">
    <property type="taxonomic scope" value="Bacteria"/>
</dbReference>
<keyword evidence="7" id="KW-1185">Reference proteome</keyword>
<dbReference type="SUPFAM" id="SSF81606">
    <property type="entry name" value="PP2C-like"/>
    <property type="match status" value="1"/>
</dbReference>
<accession>A1ZSD8</accession>
<keyword evidence="3" id="KW-1133">Transmembrane helix</keyword>
<dbReference type="Pfam" id="PF00497">
    <property type="entry name" value="SBP_bac_3"/>
    <property type="match status" value="1"/>
</dbReference>
<evidence type="ECO:0000259" key="5">
    <source>
        <dbReference type="SMART" id="SM00331"/>
    </source>
</evidence>
<evidence type="ECO:0000313" key="6">
    <source>
        <dbReference type="EMBL" id="EAY26686.1"/>
    </source>
</evidence>
<comment type="caution">
    <text evidence="6">The sequence shown here is derived from an EMBL/GenBank/DDBJ whole genome shotgun (WGS) entry which is preliminary data.</text>
</comment>
<dbReference type="EMBL" id="AAWS01000031">
    <property type="protein sequence ID" value="EAY26686.1"/>
    <property type="molecule type" value="Genomic_DNA"/>
</dbReference>
<dbReference type="Gene3D" id="3.60.40.10">
    <property type="entry name" value="PPM-type phosphatase domain"/>
    <property type="match status" value="1"/>
</dbReference>
<reference evidence="6 7" key="1">
    <citation type="submission" date="2007-01" db="EMBL/GenBank/DDBJ databases">
        <authorList>
            <person name="Haygood M."/>
            <person name="Podell S."/>
            <person name="Anderson C."/>
            <person name="Hopkinson B."/>
            <person name="Roe K."/>
            <person name="Barbeau K."/>
            <person name="Gaasterland T."/>
            <person name="Ferriera S."/>
            <person name="Johnson J."/>
            <person name="Kravitz S."/>
            <person name="Beeson K."/>
            <person name="Sutton G."/>
            <person name="Rogers Y.-H."/>
            <person name="Friedman R."/>
            <person name="Frazier M."/>
            <person name="Venter J.C."/>
        </authorList>
    </citation>
    <scope>NUCLEOTIDE SEQUENCE [LARGE SCALE GENOMIC DNA]</scope>
    <source>
        <strain evidence="6 7">ATCC 23134</strain>
    </source>
</reference>
<dbReference type="InterPro" id="IPR052016">
    <property type="entry name" value="Bact_Sigma-Reg"/>
</dbReference>
<dbReference type="SMART" id="SM00331">
    <property type="entry name" value="PP2C_SIG"/>
    <property type="match status" value="1"/>
</dbReference>
<dbReference type="PANTHER" id="PTHR43156:SF9">
    <property type="entry name" value="HAMP DOMAIN-CONTAINING PROTEIN"/>
    <property type="match status" value="1"/>
</dbReference>
<dbReference type="OrthoDB" id="973690at2"/>
<dbReference type="eggNOG" id="COG2208">
    <property type="taxonomic scope" value="Bacteria"/>
</dbReference>
<dbReference type="Gene3D" id="3.40.190.10">
    <property type="entry name" value="Periplasmic binding protein-like II"/>
    <property type="match status" value="1"/>
</dbReference>
<organism evidence="6 7">
    <name type="scientific">Microscilla marina ATCC 23134</name>
    <dbReference type="NCBI Taxonomy" id="313606"/>
    <lineage>
        <taxon>Bacteria</taxon>
        <taxon>Pseudomonadati</taxon>
        <taxon>Bacteroidota</taxon>
        <taxon>Cytophagia</taxon>
        <taxon>Cytophagales</taxon>
        <taxon>Microscillaceae</taxon>
        <taxon>Microscilla</taxon>
    </lineage>
</organism>
<dbReference type="RefSeq" id="WP_002700432.1">
    <property type="nucleotide sequence ID" value="NZ_AAWS01000031.1"/>
</dbReference>
<evidence type="ECO:0000256" key="4">
    <source>
        <dbReference type="SAM" id="SignalP"/>
    </source>
</evidence>
<evidence type="ECO:0000256" key="2">
    <source>
        <dbReference type="SAM" id="Coils"/>
    </source>
</evidence>
<dbReference type="InterPro" id="IPR001638">
    <property type="entry name" value="Solute-binding_3/MltF_N"/>
</dbReference>
<dbReference type="InterPro" id="IPR001932">
    <property type="entry name" value="PPM-type_phosphatase-like_dom"/>
</dbReference>
<keyword evidence="6" id="KW-0723">Serine/threonine-protein kinase</keyword>
<dbReference type="Pfam" id="PF07228">
    <property type="entry name" value="SpoIIE"/>
    <property type="match status" value="1"/>
</dbReference>
<keyword evidence="2" id="KW-0175">Coiled coil</keyword>
<name>A1ZSD8_MICM2</name>
<evidence type="ECO:0000313" key="7">
    <source>
        <dbReference type="Proteomes" id="UP000004095"/>
    </source>
</evidence>
<feature type="chain" id="PRO_5002642428" evidence="4">
    <location>
        <begin position="27"/>
        <end position="692"/>
    </location>
</feature>